<dbReference type="EMBL" id="ACKP02000015">
    <property type="protein sequence ID" value="EEX77707.1"/>
    <property type="molecule type" value="Genomic_DNA"/>
</dbReference>
<dbReference type="OrthoDB" id="9807434at2"/>
<feature type="domain" description="Cytidylate kinase" evidence="9">
    <location>
        <begin position="8"/>
        <end position="218"/>
    </location>
</feature>
<keyword evidence="4 8" id="KW-0418">Kinase</keyword>
<accession>C9LUH6</accession>
<evidence type="ECO:0000313" key="11">
    <source>
        <dbReference type="Proteomes" id="UP000003505"/>
    </source>
</evidence>
<dbReference type="Pfam" id="PF02224">
    <property type="entry name" value="Cytidylate_kin"/>
    <property type="match status" value="1"/>
</dbReference>
<dbReference type="NCBIfam" id="TIGR00017">
    <property type="entry name" value="cmk"/>
    <property type="match status" value="1"/>
</dbReference>
<proteinExistence type="inferred from homology"/>
<comment type="similarity">
    <text evidence="1 8">Belongs to the cytidylate kinase family. Type 1 subfamily.</text>
</comment>
<dbReference type="InterPro" id="IPR027417">
    <property type="entry name" value="P-loop_NTPase"/>
</dbReference>
<dbReference type="GO" id="GO:0036431">
    <property type="term" value="F:dCMP kinase activity"/>
    <property type="evidence" value="ECO:0007669"/>
    <property type="project" value="InterPro"/>
</dbReference>
<dbReference type="STRING" id="546271.Selsp_1247"/>
<evidence type="ECO:0000256" key="2">
    <source>
        <dbReference type="ARBA" id="ARBA00022679"/>
    </source>
</evidence>
<dbReference type="InterPro" id="IPR003136">
    <property type="entry name" value="Cytidylate_kin"/>
</dbReference>
<dbReference type="GO" id="GO:0005829">
    <property type="term" value="C:cytosol"/>
    <property type="evidence" value="ECO:0007669"/>
    <property type="project" value="TreeGrafter"/>
</dbReference>
<keyword evidence="5 8" id="KW-0067">ATP-binding</keyword>
<dbReference type="eggNOG" id="COG0283">
    <property type="taxonomic scope" value="Bacteria"/>
</dbReference>
<keyword evidence="3 8" id="KW-0547">Nucleotide-binding</keyword>
<dbReference type="GO" id="GO:0005524">
    <property type="term" value="F:ATP binding"/>
    <property type="evidence" value="ECO:0007669"/>
    <property type="project" value="UniProtKB-UniRule"/>
</dbReference>
<dbReference type="PANTHER" id="PTHR21299:SF2">
    <property type="entry name" value="CYTIDYLATE KINASE"/>
    <property type="match status" value="1"/>
</dbReference>
<dbReference type="CDD" id="cd02020">
    <property type="entry name" value="CMPK"/>
    <property type="match status" value="1"/>
</dbReference>
<dbReference type="GO" id="GO:0015949">
    <property type="term" value="P:nucleobase-containing small molecule interconversion"/>
    <property type="evidence" value="ECO:0007669"/>
    <property type="project" value="TreeGrafter"/>
</dbReference>
<name>C9LUH6_SELS3</name>
<evidence type="ECO:0000313" key="10">
    <source>
        <dbReference type="EMBL" id="EEX77707.1"/>
    </source>
</evidence>
<feature type="binding site" evidence="8">
    <location>
        <begin position="12"/>
        <end position="20"/>
    </location>
    <ligand>
        <name>ATP</name>
        <dbReference type="ChEBI" id="CHEBI:30616"/>
    </ligand>
</feature>
<dbReference type="HAMAP" id="MF_00238">
    <property type="entry name" value="Cytidyl_kinase_type1"/>
    <property type="match status" value="1"/>
</dbReference>
<dbReference type="Gene3D" id="3.40.50.300">
    <property type="entry name" value="P-loop containing nucleotide triphosphate hydrolases"/>
    <property type="match status" value="1"/>
</dbReference>
<keyword evidence="8" id="KW-0963">Cytoplasm</keyword>
<keyword evidence="2 8" id="KW-0808">Transferase</keyword>
<evidence type="ECO:0000256" key="4">
    <source>
        <dbReference type="ARBA" id="ARBA00022777"/>
    </source>
</evidence>
<dbReference type="Proteomes" id="UP000003505">
    <property type="component" value="Unassembled WGS sequence"/>
</dbReference>
<evidence type="ECO:0000256" key="3">
    <source>
        <dbReference type="ARBA" id="ARBA00022741"/>
    </source>
</evidence>
<comment type="catalytic activity">
    <reaction evidence="6 8">
        <text>dCMP + ATP = dCDP + ADP</text>
        <dbReference type="Rhea" id="RHEA:25094"/>
        <dbReference type="ChEBI" id="CHEBI:30616"/>
        <dbReference type="ChEBI" id="CHEBI:57566"/>
        <dbReference type="ChEBI" id="CHEBI:58593"/>
        <dbReference type="ChEBI" id="CHEBI:456216"/>
        <dbReference type="EC" id="2.7.4.25"/>
    </reaction>
</comment>
<evidence type="ECO:0000256" key="8">
    <source>
        <dbReference type="HAMAP-Rule" id="MF_00238"/>
    </source>
</evidence>
<dbReference type="AlphaFoldDB" id="C9LUH6"/>
<evidence type="ECO:0000256" key="5">
    <source>
        <dbReference type="ARBA" id="ARBA00022840"/>
    </source>
</evidence>
<dbReference type="GO" id="GO:0006220">
    <property type="term" value="P:pyrimidine nucleotide metabolic process"/>
    <property type="evidence" value="ECO:0007669"/>
    <property type="project" value="UniProtKB-UniRule"/>
</dbReference>
<organism evidence="10 11">
    <name type="scientific">Selenomonas sputigena (strain ATCC 35185 / DSM 20758 / CCUG 44933 / VPI D19B-28)</name>
    <dbReference type="NCBI Taxonomy" id="546271"/>
    <lineage>
        <taxon>Bacteria</taxon>
        <taxon>Bacillati</taxon>
        <taxon>Bacillota</taxon>
        <taxon>Negativicutes</taxon>
        <taxon>Selenomonadales</taxon>
        <taxon>Selenomonadaceae</taxon>
        <taxon>Selenomonas</taxon>
    </lineage>
</organism>
<comment type="caution">
    <text evidence="10">The sequence shown here is derived from an EMBL/GenBank/DDBJ whole genome shotgun (WGS) entry which is preliminary data.</text>
</comment>
<dbReference type="InterPro" id="IPR011994">
    <property type="entry name" value="Cytidylate_kinase_dom"/>
</dbReference>
<reference evidence="10 11" key="1">
    <citation type="submission" date="2009-09" db="EMBL/GenBank/DDBJ databases">
        <authorList>
            <person name="Weinstock G."/>
            <person name="Sodergren E."/>
            <person name="Clifton S."/>
            <person name="Fulton L."/>
            <person name="Fulton B."/>
            <person name="Courtney L."/>
            <person name="Fronick C."/>
            <person name="Harrison M."/>
            <person name="Strong C."/>
            <person name="Farmer C."/>
            <person name="Delahaunty K."/>
            <person name="Markovic C."/>
            <person name="Hall O."/>
            <person name="Minx P."/>
            <person name="Tomlinson C."/>
            <person name="Mitreva M."/>
            <person name="Nelson J."/>
            <person name="Hou S."/>
            <person name="Wollam A."/>
            <person name="Pepin K.H."/>
            <person name="Johnson M."/>
            <person name="Bhonagiri V."/>
            <person name="Nash W.E."/>
            <person name="Warren W."/>
            <person name="Chinwalla A."/>
            <person name="Mardis E.R."/>
            <person name="Wilson R.K."/>
        </authorList>
    </citation>
    <scope>NUCLEOTIDE SEQUENCE [LARGE SCALE GENOMIC DNA]</scope>
    <source>
        <strain evidence="11">ATCC 35185 / DSM 20758 / VPI D19B-28</strain>
    </source>
</reference>
<dbReference type="RefSeq" id="WP_006192215.1">
    <property type="nucleotide sequence ID" value="NC_015437.1"/>
</dbReference>
<evidence type="ECO:0000256" key="7">
    <source>
        <dbReference type="ARBA" id="ARBA00048478"/>
    </source>
</evidence>
<protein>
    <recommendedName>
        <fullName evidence="8">Cytidylate kinase</fullName>
        <shortName evidence="8">CK</shortName>
        <ecNumber evidence="8">2.7.4.25</ecNumber>
    </recommendedName>
    <alternativeName>
        <fullName evidence="8">Cytidine monophosphate kinase</fullName>
        <shortName evidence="8">CMP kinase</shortName>
    </alternativeName>
</protein>
<evidence type="ECO:0000259" key="9">
    <source>
        <dbReference type="Pfam" id="PF02224"/>
    </source>
</evidence>
<evidence type="ECO:0000256" key="6">
    <source>
        <dbReference type="ARBA" id="ARBA00047615"/>
    </source>
</evidence>
<dbReference type="SUPFAM" id="SSF52540">
    <property type="entry name" value="P-loop containing nucleoside triphosphate hydrolases"/>
    <property type="match status" value="1"/>
</dbReference>
<comment type="catalytic activity">
    <reaction evidence="7 8">
        <text>CMP + ATP = CDP + ADP</text>
        <dbReference type="Rhea" id="RHEA:11600"/>
        <dbReference type="ChEBI" id="CHEBI:30616"/>
        <dbReference type="ChEBI" id="CHEBI:58069"/>
        <dbReference type="ChEBI" id="CHEBI:60377"/>
        <dbReference type="ChEBI" id="CHEBI:456216"/>
        <dbReference type="EC" id="2.7.4.25"/>
    </reaction>
</comment>
<dbReference type="GO" id="GO:0036430">
    <property type="term" value="F:CMP kinase activity"/>
    <property type="evidence" value="ECO:0007669"/>
    <property type="project" value="RHEA"/>
</dbReference>
<evidence type="ECO:0000256" key="1">
    <source>
        <dbReference type="ARBA" id="ARBA00009427"/>
    </source>
</evidence>
<comment type="subcellular location">
    <subcellularLocation>
        <location evidence="8">Cytoplasm</location>
    </subcellularLocation>
</comment>
<dbReference type="EC" id="2.7.4.25" evidence="8"/>
<dbReference type="PANTHER" id="PTHR21299">
    <property type="entry name" value="CYTIDYLATE KINASE/PANTOATE-BETA-ALANINE LIGASE"/>
    <property type="match status" value="1"/>
</dbReference>
<gene>
    <name evidence="8 10" type="primary">cmk</name>
    <name evidence="10" type="ORF">SELSPUOL_00984</name>
</gene>
<sequence>MMAKKLVVAIDGPAGAGKSTVAQLAAKELGYTYIDTGAMYRAVAWKALKAGEPLTDEKILTAVADIAVSLRYDGKRTQVFVDGEEVTNEIRTPAISAVVSQVARLGPVREKMVEQQRRMADAGGVLMDGRDIATHVLPNADVKIFLTASLAERAKRRWKEMQEKGYVMTLAELEADIARRDKADSEREISPLVQAPDADLLDTTGMDIAAVVRAIVERCGK</sequence>